<dbReference type="Proteomes" id="UP000585614">
    <property type="component" value="Unassembled WGS sequence"/>
</dbReference>
<comment type="caution">
    <text evidence="1">The sequence shown here is derived from an EMBL/GenBank/DDBJ whole genome shotgun (WGS) entry which is preliminary data.</text>
</comment>
<organism evidence="1 2">
    <name type="scientific">Rhinolophus ferrumequinum</name>
    <name type="common">Greater horseshoe bat</name>
    <dbReference type="NCBI Taxonomy" id="59479"/>
    <lineage>
        <taxon>Eukaryota</taxon>
        <taxon>Metazoa</taxon>
        <taxon>Chordata</taxon>
        <taxon>Craniata</taxon>
        <taxon>Vertebrata</taxon>
        <taxon>Euteleostomi</taxon>
        <taxon>Mammalia</taxon>
        <taxon>Eutheria</taxon>
        <taxon>Laurasiatheria</taxon>
        <taxon>Chiroptera</taxon>
        <taxon>Yinpterochiroptera</taxon>
        <taxon>Rhinolophoidea</taxon>
        <taxon>Rhinolophidae</taxon>
        <taxon>Rhinolophinae</taxon>
        <taxon>Rhinolophus</taxon>
    </lineage>
</organism>
<accession>A0A7J7VQL2</accession>
<protein>
    <submittedName>
        <fullName evidence="1">Uncharacterized protein</fullName>
    </submittedName>
</protein>
<evidence type="ECO:0000313" key="1">
    <source>
        <dbReference type="EMBL" id="KAF6327517.1"/>
    </source>
</evidence>
<name>A0A7J7VQL2_RHIFE</name>
<evidence type="ECO:0000313" key="2">
    <source>
        <dbReference type="Proteomes" id="UP000585614"/>
    </source>
</evidence>
<sequence length="144" mass="15692">MRRTEKEQQNAGVLAHWLRRLHSAEEILESDHAYLGSGRFSFCRTEGGRCAWRADSRGSAGPEGSITLVPVTGGQRLQRGGQLCSVQPFGEILDSIISPWKPLSRHGQSPSTGLSLQLAAATSWTLCNVGLEIQVQLPPDTKKL</sequence>
<dbReference type="EMBL" id="JACAGC010000012">
    <property type="protein sequence ID" value="KAF6327517.1"/>
    <property type="molecule type" value="Genomic_DNA"/>
</dbReference>
<reference evidence="1 2" key="1">
    <citation type="journal article" date="2020" name="Nature">
        <title>Six reference-quality genomes reveal evolution of bat adaptations.</title>
        <authorList>
            <person name="Jebb D."/>
            <person name="Huang Z."/>
            <person name="Pippel M."/>
            <person name="Hughes G.M."/>
            <person name="Lavrichenko K."/>
            <person name="Devanna P."/>
            <person name="Winkler S."/>
            <person name="Jermiin L.S."/>
            <person name="Skirmuntt E.C."/>
            <person name="Katzourakis A."/>
            <person name="Burkitt-Gray L."/>
            <person name="Ray D.A."/>
            <person name="Sullivan K.A.M."/>
            <person name="Roscito J.G."/>
            <person name="Kirilenko B.M."/>
            <person name="Davalos L.M."/>
            <person name="Corthals A.P."/>
            <person name="Power M.L."/>
            <person name="Jones G."/>
            <person name="Ransome R.D."/>
            <person name="Dechmann D.K.N."/>
            <person name="Locatelli A.G."/>
            <person name="Puechmaille S.J."/>
            <person name="Fedrigo O."/>
            <person name="Jarvis E.D."/>
            <person name="Hiller M."/>
            <person name="Vernes S.C."/>
            <person name="Myers E.W."/>
            <person name="Teeling E.C."/>
        </authorList>
    </citation>
    <scope>NUCLEOTIDE SEQUENCE [LARGE SCALE GENOMIC DNA]</scope>
    <source>
        <strain evidence="1">MRhiFer1</strain>
        <tissue evidence="1">Lung</tissue>
    </source>
</reference>
<gene>
    <name evidence="1" type="ORF">mRhiFer1_008238</name>
</gene>
<dbReference type="AlphaFoldDB" id="A0A7J7VQL2"/>
<proteinExistence type="predicted"/>